<evidence type="ECO:0000313" key="3">
    <source>
        <dbReference type="Proteomes" id="UP000238071"/>
    </source>
</evidence>
<organism evidence="2 3">
    <name type="scientific">Methylobacter tundripaludum</name>
    <dbReference type="NCBI Taxonomy" id="173365"/>
    <lineage>
        <taxon>Bacteria</taxon>
        <taxon>Pseudomonadati</taxon>
        <taxon>Pseudomonadota</taxon>
        <taxon>Gammaproteobacteria</taxon>
        <taxon>Methylococcales</taxon>
        <taxon>Methylococcaceae</taxon>
        <taxon>Methylobacter</taxon>
    </lineage>
</organism>
<protein>
    <submittedName>
        <fullName evidence="2">Short chain amide porin</fullName>
    </submittedName>
</protein>
<keyword evidence="3" id="KW-1185">Reference proteome</keyword>
<keyword evidence="1" id="KW-0732">Signal</keyword>
<dbReference type="Gene3D" id="2.40.160.10">
    <property type="entry name" value="Porin"/>
    <property type="match status" value="1"/>
</dbReference>
<name>A0A2S6H8F1_9GAMM</name>
<dbReference type="OrthoDB" id="9771991at2"/>
<feature type="signal peptide" evidence="1">
    <location>
        <begin position="1"/>
        <end position="35"/>
    </location>
</feature>
<gene>
    <name evidence="2" type="ORF">B0F88_101213</name>
</gene>
<feature type="chain" id="PRO_5015454061" evidence="1">
    <location>
        <begin position="36"/>
        <end position="410"/>
    </location>
</feature>
<dbReference type="AlphaFoldDB" id="A0A2S6H8F1"/>
<accession>A0A2S6H8F1</accession>
<sequence>MSDSTKTTAGIRSKQLLPALSLLTLAVGYVPASQAGATFKIDDTKWVSIGAGLRTSFQAAESGAGAGGNKWSNDFNLDNIRLYLNGQIHKYLKVEFNTDCQTCSNGGEVRVLDAIGKFEYVPMANLWVGRMLVPAERREMNGPFYSAIYNIFSSGTPFEPADYNLTIKSDGTSAGSFGRDDGATFWGAAFDGRLQYAVGFFRGLRGGANIDDNILYSQRFAYNFWDVEKNPGYYTSGTYYGKGGDILTVAVSNQYQEDGAGTALDHGDFRGTAVDVLMEKVLPNSGVVTVNGEYKNYGISNGYSQASRNAGGGFSMFEGNAYDVSGMYLFPQKIGIGQVQPYLRYVNVLPGGSSNRNSYEGGVNYVIDGHNARVSLSWEYGDLMTKGLNYTSTATGEHSNAVKLGFQWQI</sequence>
<comment type="caution">
    <text evidence="2">The sequence shown here is derived from an EMBL/GenBank/DDBJ whole genome shotgun (WGS) entry which is preliminary data.</text>
</comment>
<proteinExistence type="predicted"/>
<dbReference type="EMBL" id="PTIY01000001">
    <property type="protein sequence ID" value="PPK73683.1"/>
    <property type="molecule type" value="Genomic_DNA"/>
</dbReference>
<evidence type="ECO:0000256" key="1">
    <source>
        <dbReference type="SAM" id="SignalP"/>
    </source>
</evidence>
<dbReference type="InterPro" id="IPR023614">
    <property type="entry name" value="Porin_dom_sf"/>
</dbReference>
<dbReference type="RefSeq" id="WP_104422081.1">
    <property type="nucleotide sequence ID" value="NZ_PTIY01000001.1"/>
</dbReference>
<dbReference type="Proteomes" id="UP000238071">
    <property type="component" value="Unassembled WGS sequence"/>
</dbReference>
<evidence type="ECO:0000313" key="2">
    <source>
        <dbReference type="EMBL" id="PPK73683.1"/>
    </source>
</evidence>
<reference evidence="2 3" key="1">
    <citation type="submission" date="2018-02" db="EMBL/GenBank/DDBJ databases">
        <title>Subsurface microbial communities from deep shales in Ohio and West Virginia, USA.</title>
        <authorList>
            <person name="Wrighton K."/>
        </authorList>
    </citation>
    <scope>NUCLEOTIDE SEQUENCE [LARGE SCALE GENOMIC DNA]</scope>
    <source>
        <strain evidence="2 3">OWC-G53F</strain>
    </source>
</reference>